<comment type="caution">
    <text evidence="2">The sequence shown here is derived from an EMBL/GenBank/DDBJ whole genome shotgun (WGS) entry which is preliminary data.</text>
</comment>
<evidence type="ECO:0000313" key="2">
    <source>
        <dbReference type="EMBL" id="PKF72660.1"/>
    </source>
</evidence>
<dbReference type="GO" id="GO:0006402">
    <property type="term" value="P:mRNA catabolic process"/>
    <property type="evidence" value="ECO:0007669"/>
    <property type="project" value="InterPro"/>
</dbReference>
<evidence type="ECO:0000256" key="1">
    <source>
        <dbReference type="ARBA" id="ARBA00023159"/>
    </source>
</evidence>
<evidence type="ECO:0000313" key="3">
    <source>
        <dbReference type="Proteomes" id="UP000242861"/>
    </source>
</evidence>
<dbReference type="Proteomes" id="UP000242861">
    <property type="component" value="Unassembled WGS sequence"/>
</dbReference>
<dbReference type="Gene3D" id="2.60.40.4380">
    <property type="entry name" value="Translational regulator CsrA"/>
    <property type="match status" value="1"/>
</dbReference>
<dbReference type="Pfam" id="PF02599">
    <property type="entry name" value="CsrA"/>
    <property type="match status" value="1"/>
</dbReference>
<protein>
    <submittedName>
        <fullName evidence="2">Carbon storage regulator</fullName>
    </submittedName>
</protein>
<dbReference type="EMBL" id="PIYS01000003">
    <property type="protein sequence ID" value="PKF72660.1"/>
    <property type="molecule type" value="Genomic_DNA"/>
</dbReference>
<dbReference type="InterPro" id="IPR036107">
    <property type="entry name" value="CsrA_sf"/>
</dbReference>
<dbReference type="AlphaFoldDB" id="A0A2I0CTJ5"/>
<name>A0A2I0CTJ5_9PSED</name>
<sequence length="71" mass="7612">MGYLVLSRRPGETVHLTIAPGTDPERLLRQLRDGISITLIDSTGHAARIAIDAPPAVTIMRGELVTDSCVC</sequence>
<gene>
    <name evidence="2" type="ORF">CW360_02800</name>
</gene>
<dbReference type="InterPro" id="IPR003751">
    <property type="entry name" value="CsrA"/>
</dbReference>
<proteinExistence type="predicted"/>
<reference evidence="3" key="1">
    <citation type="submission" date="2017-12" db="EMBL/GenBank/DDBJ databases">
        <authorList>
            <person name="Yu X.-Y."/>
        </authorList>
    </citation>
    <scope>NUCLEOTIDE SEQUENCE [LARGE SCALE GENOMIC DNA]</scope>
    <source>
        <strain evidence="3">ZYSR67-Z</strain>
    </source>
</reference>
<dbReference type="SUPFAM" id="SSF117130">
    <property type="entry name" value="CsrA-like"/>
    <property type="match status" value="1"/>
</dbReference>
<dbReference type="GO" id="GO:0006109">
    <property type="term" value="P:regulation of carbohydrate metabolic process"/>
    <property type="evidence" value="ECO:0007669"/>
    <property type="project" value="InterPro"/>
</dbReference>
<dbReference type="GO" id="GO:0003723">
    <property type="term" value="F:RNA binding"/>
    <property type="evidence" value="ECO:0007669"/>
    <property type="project" value="InterPro"/>
</dbReference>
<organism evidence="2 3">
    <name type="scientific">Pseudomonas fluvialis</name>
    <dbReference type="NCBI Taxonomy" id="1793966"/>
    <lineage>
        <taxon>Bacteria</taxon>
        <taxon>Pseudomonadati</taxon>
        <taxon>Pseudomonadota</taxon>
        <taxon>Gammaproteobacteria</taxon>
        <taxon>Pseudomonadales</taxon>
        <taxon>Pseudomonadaceae</taxon>
        <taxon>Pseudomonas</taxon>
    </lineage>
</organism>
<dbReference type="RefSeq" id="WP_101192671.1">
    <property type="nucleotide sequence ID" value="NZ_PIYS01000003.1"/>
</dbReference>
<keyword evidence="1" id="KW-0010">Activator</keyword>
<accession>A0A2I0CTJ5</accession>